<feature type="domain" description="Peptidase M28" evidence="12">
    <location>
        <begin position="112"/>
        <end position="301"/>
    </location>
</feature>
<feature type="region of interest" description="Disordered" evidence="9">
    <location>
        <begin position="625"/>
        <end position="644"/>
    </location>
</feature>
<name>A0A401YEQ1_9ACTN</name>
<keyword evidence="13" id="KW-0378">Hydrolase</keyword>
<accession>A0A401YEQ1</accession>
<dbReference type="Proteomes" id="UP000286931">
    <property type="component" value="Unassembled WGS sequence"/>
</dbReference>
<evidence type="ECO:0000256" key="2">
    <source>
        <dbReference type="ARBA" id="ARBA00004128"/>
    </source>
</evidence>
<organism evidence="13 14">
    <name type="scientific">Embleya hyalina</name>
    <dbReference type="NCBI Taxonomy" id="516124"/>
    <lineage>
        <taxon>Bacteria</taxon>
        <taxon>Bacillati</taxon>
        <taxon>Actinomycetota</taxon>
        <taxon>Actinomycetes</taxon>
        <taxon>Kitasatosporales</taxon>
        <taxon>Streptomycetaceae</taxon>
        <taxon>Embleya</taxon>
    </lineage>
</organism>
<dbReference type="Gene3D" id="3.40.630.10">
    <property type="entry name" value="Zn peptidases"/>
    <property type="match status" value="1"/>
</dbReference>
<reference evidence="13 14" key="1">
    <citation type="submission" date="2018-12" db="EMBL/GenBank/DDBJ databases">
        <title>Draft genome sequence of Embleya hyalina NBRC 13850T.</title>
        <authorList>
            <person name="Komaki H."/>
            <person name="Hosoyama A."/>
            <person name="Kimura A."/>
            <person name="Ichikawa N."/>
            <person name="Tamura T."/>
        </authorList>
    </citation>
    <scope>NUCLEOTIDE SEQUENCE [LARGE SCALE GENOMIC DNA]</scope>
    <source>
        <strain evidence="13 14">NBRC 13850</strain>
    </source>
</reference>
<dbReference type="EMBL" id="BIFH01000013">
    <property type="protein sequence ID" value="GCD93065.1"/>
    <property type="molecule type" value="Genomic_DNA"/>
</dbReference>
<keyword evidence="13" id="KW-0645">Protease</keyword>
<comment type="similarity">
    <text evidence="3">Belongs to the peptidase M28 family.</text>
</comment>
<comment type="caution">
    <text evidence="13">The sequence shown here is derived from an EMBL/GenBank/DDBJ whole genome shotgun (WGS) entry which is preliminary data.</text>
</comment>
<keyword evidence="7" id="KW-0325">Glycoprotein</keyword>
<evidence type="ECO:0000256" key="7">
    <source>
        <dbReference type="ARBA" id="ARBA00023180"/>
    </source>
</evidence>
<dbReference type="InterPro" id="IPR045175">
    <property type="entry name" value="M28_fam"/>
</dbReference>
<keyword evidence="6 10" id="KW-1133">Transmembrane helix</keyword>
<feature type="transmembrane region" description="Helical" evidence="10">
    <location>
        <begin position="363"/>
        <end position="387"/>
    </location>
</feature>
<feature type="signal peptide" evidence="11">
    <location>
        <begin position="1"/>
        <end position="23"/>
    </location>
</feature>
<gene>
    <name evidence="13" type="ORF">EHYA_00708</name>
</gene>
<comment type="function">
    <text evidence="1">May be involved in vacuolar sorting and osmoregulation.</text>
</comment>
<evidence type="ECO:0000313" key="13">
    <source>
        <dbReference type="EMBL" id="GCD93065.1"/>
    </source>
</evidence>
<feature type="transmembrane region" description="Helical" evidence="10">
    <location>
        <begin position="460"/>
        <end position="479"/>
    </location>
</feature>
<feature type="transmembrane region" description="Helical" evidence="10">
    <location>
        <begin position="435"/>
        <end position="454"/>
    </location>
</feature>
<dbReference type="GO" id="GO:0005774">
    <property type="term" value="C:vacuolar membrane"/>
    <property type="evidence" value="ECO:0007669"/>
    <property type="project" value="UniProtKB-SubCell"/>
</dbReference>
<keyword evidence="10" id="KW-0812">Transmembrane</keyword>
<feature type="chain" id="PRO_5019023435" description="Vacuolar membrane protease" evidence="11">
    <location>
        <begin position="24"/>
        <end position="769"/>
    </location>
</feature>
<feature type="transmembrane region" description="Helical" evidence="10">
    <location>
        <begin position="329"/>
        <end position="351"/>
    </location>
</feature>
<dbReference type="Pfam" id="PF04389">
    <property type="entry name" value="Peptidase_M28"/>
    <property type="match status" value="1"/>
</dbReference>
<keyword evidence="10" id="KW-0472">Membrane</keyword>
<evidence type="ECO:0000256" key="11">
    <source>
        <dbReference type="SAM" id="SignalP"/>
    </source>
</evidence>
<evidence type="ECO:0000256" key="1">
    <source>
        <dbReference type="ARBA" id="ARBA00003273"/>
    </source>
</evidence>
<keyword evidence="5" id="KW-0926">Vacuole</keyword>
<keyword evidence="13" id="KW-0031">Aminopeptidase</keyword>
<evidence type="ECO:0000313" key="14">
    <source>
        <dbReference type="Proteomes" id="UP000286931"/>
    </source>
</evidence>
<dbReference type="GO" id="GO:0006508">
    <property type="term" value="P:proteolysis"/>
    <property type="evidence" value="ECO:0007669"/>
    <property type="project" value="InterPro"/>
</dbReference>
<dbReference type="PANTHER" id="PTHR12147">
    <property type="entry name" value="METALLOPEPTIDASE M28 FAMILY MEMBER"/>
    <property type="match status" value="1"/>
</dbReference>
<evidence type="ECO:0000256" key="5">
    <source>
        <dbReference type="ARBA" id="ARBA00022554"/>
    </source>
</evidence>
<feature type="transmembrane region" description="Helical" evidence="10">
    <location>
        <begin position="518"/>
        <end position="535"/>
    </location>
</feature>
<evidence type="ECO:0000256" key="9">
    <source>
        <dbReference type="SAM" id="MobiDB-lite"/>
    </source>
</evidence>
<dbReference type="AlphaFoldDB" id="A0A401YEQ1"/>
<keyword evidence="14" id="KW-1185">Reference proteome</keyword>
<feature type="transmembrane region" description="Helical" evidence="10">
    <location>
        <begin position="547"/>
        <end position="565"/>
    </location>
</feature>
<evidence type="ECO:0000256" key="4">
    <source>
        <dbReference type="ARBA" id="ARBA00017435"/>
    </source>
</evidence>
<feature type="transmembrane region" description="Helical" evidence="10">
    <location>
        <begin position="407"/>
        <end position="423"/>
    </location>
</feature>
<comment type="subcellular location">
    <subcellularLocation>
        <location evidence="2">Vacuole membrane</location>
        <topology evidence="2">Multi-pass membrane protein</topology>
    </subcellularLocation>
</comment>
<dbReference type="SUPFAM" id="SSF53187">
    <property type="entry name" value="Zn-dependent exopeptidases"/>
    <property type="match status" value="1"/>
</dbReference>
<dbReference type="PANTHER" id="PTHR12147:SF58">
    <property type="entry name" value="VACUOLAR MEMBRANE PROTEASE"/>
    <property type="match status" value="1"/>
</dbReference>
<protein>
    <recommendedName>
        <fullName evidence="4">Vacuolar membrane protease</fullName>
    </recommendedName>
    <alternativeName>
        <fullName evidence="8">FXNA-related family protease 1</fullName>
    </alternativeName>
</protein>
<evidence type="ECO:0000256" key="10">
    <source>
        <dbReference type="SAM" id="Phobius"/>
    </source>
</evidence>
<dbReference type="GO" id="GO:0004177">
    <property type="term" value="F:aminopeptidase activity"/>
    <property type="evidence" value="ECO:0007669"/>
    <property type="project" value="UniProtKB-KW"/>
</dbReference>
<evidence type="ECO:0000259" key="12">
    <source>
        <dbReference type="Pfam" id="PF04389"/>
    </source>
</evidence>
<sequence>MMRRRIPALTALVVLLLTAVASALPLRTSDPRPASAPVGDFSAARAVARLDRIARVPHPAGSVAQSQVREYLVGELRDLGLRPEVRDRVAASASASASADDDDSTILGSVSNIHATIPGAKPTGRVLLVAHYDSVPIAPGAADDGAGVAAILEIARALKTGPQLRNDLEILFTDGEESGLLGARAFVDAEAGTRRAADPRRTVVVNLEGRGASGPAVMFEMAGTGLVPAVRASGALTTSFAAAIYDRLPNDTDLTVFEEAGMRGLNFAFMDGSGHYHTTHDDVARLDRASVQSMGDAALAAVRRLGGSDLSRGGSDATYFSLFGTVVSYPAWLVLPLAVVTLAGVAVLPWFGRRRGLSPGGAGRAAATFPVIPIGAAVGGLAGWWVLSLARPDFVLGGGSVYHLGRYAWGEALLLLVLLVAWYRRARRNASPLDVVVGVLGWFALLAVVCAVLLPQGAYLFTWPALIGTAVVGVTLRFTAVDSPWRAVTGALTAVPAVALVLPVVLLLLPALGLELTAAPLVLAVLPAALLPGLLEPLPSRRALTAGMLAVAVAGAGTLVVGTSLDGYSADEPRPVSLGYVLESDSGKATWVSLGDTSQPAVGKLLTDGSARYDDRVPPLGGDALANGAARPAPLETPSTTNVSVGEADGVRTVRVRIQAPAGTHTIDVHADTGAHEILDATVAGVRLAGGPKRAQGGWGWSFGYAAPPADGIDVVIRARGTGVLPLRVVSTTVGLPDAADPPVLAPDQSWTSWPSVAGQTFVVRTFRL</sequence>
<evidence type="ECO:0000256" key="8">
    <source>
        <dbReference type="ARBA" id="ARBA00031512"/>
    </source>
</evidence>
<evidence type="ECO:0000256" key="3">
    <source>
        <dbReference type="ARBA" id="ARBA00010918"/>
    </source>
</evidence>
<proteinExistence type="inferred from homology"/>
<dbReference type="GO" id="GO:0008235">
    <property type="term" value="F:metalloexopeptidase activity"/>
    <property type="evidence" value="ECO:0007669"/>
    <property type="project" value="InterPro"/>
</dbReference>
<evidence type="ECO:0000256" key="6">
    <source>
        <dbReference type="ARBA" id="ARBA00022989"/>
    </source>
</evidence>
<keyword evidence="11" id="KW-0732">Signal</keyword>
<feature type="transmembrane region" description="Helical" evidence="10">
    <location>
        <begin position="491"/>
        <end position="512"/>
    </location>
</feature>
<dbReference type="InterPro" id="IPR007484">
    <property type="entry name" value="Peptidase_M28"/>
</dbReference>